<dbReference type="NCBIfam" id="TIGR02857">
    <property type="entry name" value="CydD"/>
    <property type="match status" value="1"/>
</dbReference>
<feature type="domain" description="ABC transporter" evidence="8">
    <location>
        <begin position="357"/>
        <end position="587"/>
    </location>
</feature>
<keyword evidence="3" id="KW-0547">Nucleotide-binding</keyword>
<evidence type="ECO:0000259" key="9">
    <source>
        <dbReference type="PROSITE" id="PS50929"/>
    </source>
</evidence>
<dbReference type="SUPFAM" id="SSF90123">
    <property type="entry name" value="ABC transporter transmembrane region"/>
    <property type="match status" value="1"/>
</dbReference>
<dbReference type="InterPro" id="IPR011527">
    <property type="entry name" value="ABC1_TM_dom"/>
</dbReference>
<dbReference type="PROSITE" id="PS50893">
    <property type="entry name" value="ABC_TRANSPORTER_2"/>
    <property type="match status" value="1"/>
</dbReference>
<keyword evidence="5 7" id="KW-1133">Transmembrane helix</keyword>
<dbReference type="InterPro" id="IPR003439">
    <property type="entry name" value="ABC_transporter-like_ATP-bd"/>
</dbReference>
<keyword evidence="4" id="KW-0067">ATP-binding</keyword>
<protein>
    <submittedName>
        <fullName evidence="10">Thiol reductant ABC exporter subunit CydD</fullName>
    </submittedName>
</protein>
<evidence type="ECO:0000256" key="2">
    <source>
        <dbReference type="ARBA" id="ARBA00022692"/>
    </source>
</evidence>
<dbReference type="InterPro" id="IPR039421">
    <property type="entry name" value="Type_1_exporter"/>
</dbReference>
<feature type="transmembrane region" description="Helical" evidence="7">
    <location>
        <begin position="70"/>
        <end position="89"/>
    </location>
</feature>
<evidence type="ECO:0000256" key="5">
    <source>
        <dbReference type="ARBA" id="ARBA00022989"/>
    </source>
</evidence>
<name>A0ABV7L6I4_9PROT</name>
<dbReference type="Proteomes" id="UP001595528">
    <property type="component" value="Unassembled WGS sequence"/>
</dbReference>
<dbReference type="InterPro" id="IPR036640">
    <property type="entry name" value="ABC1_TM_sf"/>
</dbReference>
<organism evidence="10 11">
    <name type="scientific">Marinibaculum pumilum</name>
    <dbReference type="NCBI Taxonomy" id="1766165"/>
    <lineage>
        <taxon>Bacteria</taxon>
        <taxon>Pseudomonadati</taxon>
        <taxon>Pseudomonadota</taxon>
        <taxon>Alphaproteobacteria</taxon>
        <taxon>Rhodospirillales</taxon>
        <taxon>Rhodospirillaceae</taxon>
        <taxon>Marinibaculum</taxon>
    </lineage>
</organism>
<reference evidence="11" key="1">
    <citation type="journal article" date="2019" name="Int. J. Syst. Evol. Microbiol.">
        <title>The Global Catalogue of Microorganisms (GCM) 10K type strain sequencing project: providing services to taxonomists for standard genome sequencing and annotation.</title>
        <authorList>
            <consortium name="The Broad Institute Genomics Platform"/>
            <consortium name="The Broad Institute Genome Sequencing Center for Infectious Disease"/>
            <person name="Wu L."/>
            <person name="Ma J."/>
        </authorList>
    </citation>
    <scope>NUCLEOTIDE SEQUENCE [LARGE SCALE GENOMIC DNA]</scope>
    <source>
        <strain evidence="11">KCTC 42964</strain>
    </source>
</reference>
<keyword evidence="11" id="KW-1185">Reference proteome</keyword>
<dbReference type="EMBL" id="JBHRTR010000037">
    <property type="protein sequence ID" value="MFC3230230.1"/>
    <property type="molecule type" value="Genomic_DNA"/>
</dbReference>
<feature type="transmembrane region" description="Helical" evidence="7">
    <location>
        <begin position="177"/>
        <end position="200"/>
    </location>
</feature>
<dbReference type="InterPro" id="IPR017871">
    <property type="entry name" value="ABC_transporter-like_CS"/>
</dbReference>
<comment type="subcellular location">
    <subcellularLocation>
        <location evidence="1">Cell membrane</location>
        <topology evidence="1">Multi-pass membrane protein</topology>
    </subcellularLocation>
</comment>
<gene>
    <name evidence="10" type="primary">cydD</name>
    <name evidence="10" type="ORF">ACFOGJ_23470</name>
</gene>
<dbReference type="InterPro" id="IPR003593">
    <property type="entry name" value="AAA+_ATPase"/>
</dbReference>
<dbReference type="Pfam" id="PF00664">
    <property type="entry name" value="ABC_membrane"/>
    <property type="match status" value="1"/>
</dbReference>
<dbReference type="Gene3D" id="3.40.50.300">
    <property type="entry name" value="P-loop containing nucleotide triphosphate hydrolases"/>
    <property type="match status" value="1"/>
</dbReference>
<dbReference type="PANTHER" id="PTHR24221">
    <property type="entry name" value="ATP-BINDING CASSETTE SUB-FAMILY B"/>
    <property type="match status" value="1"/>
</dbReference>
<dbReference type="SMART" id="SM00382">
    <property type="entry name" value="AAA"/>
    <property type="match status" value="1"/>
</dbReference>
<evidence type="ECO:0000256" key="6">
    <source>
        <dbReference type="ARBA" id="ARBA00023136"/>
    </source>
</evidence>
<keyword evidence="2 7" id="KW-0812">Transmembrane</keyword>
<evidence type="ECO:0000256" key="1">
    <source>
        <dbReference type="ARBA" id="ARBA00004651"/>
    </source>
</evidence>
<feature type="transmembrane region" description="Helical" evidence="7">
    <location>
        <begin position="255"/>
        <end position="280"/>
    </location>
</feature>
<comment type="caution">
    <text evidence="10">The sequence shown here is derived from an EMBL/GenBank/DDBJ whole genome shotgun (WGS) entry which is preliminary data.</text>
</comment>
<dbReference type="SUPFAM" id="SSF52540">
    <property type="entry name" value="P-loop containing nucleoside triphosphate hydrolases"/>
    <property type="match status" value="1"/>
</dbReference>
<dbReference type="PROSITE" id="PS00211">
    <property type="entry name" value="ABC_TRANSPORTER_1"/>
    <property type="match status" value="1"/>
</dbReference>
<dbReference type="RefSeq" id="WP_379905208.1">
    <property type="nucleotide sequence ID" value="NZ_JBHRTR010000037.1"/>
</dbReference>
<dbReference type="CDD" id="cd18584">
    <property type="entry name" value="ABC_6TM_AarD_CydD"/>
    <property type="match status" value="1"/>
</dbReference>
<dbReference type="InterPro" id="IPR027417">
    <property type="entry name" value="P-loop_NTPase"/>
</dbReference>
<dbReference type="InterPro" id="IPR014216">
    <property type="entry name" value="ABC_transptr_CydD"/>
</dbReference>
<dbReference type="Pfam" id="PF00005">
    <property type="entry name" value="ABC_tran"/>
    <property type="match status" value="1"/>
</dbReference>
<dbReference type="PANTHER" id="PTHR24221:SF261">
    <property type="entry name" value="GLUTATHIONE_L-CYSTEINE TRANSPORT SYSTEM ATP-BINDING_PERMEASE PROTEIN CYDD"/>
    <property type="match status" value="1"/>
</dbReference>
<dbReference type="Gene3D" id="1.20.1560.10">
    <property type="entry name" value="ABC transporter type 1, transmembrane domain"/>
    <property type="match status" value="1"/>
</dbReference>
<keyword evidence="6 7" id="KW-0472">Membrane</keyword>
<evidence type="ECO:0000313" key="10">
    <source>
        <dbReference type="EMBL" id="MFC3230230.1"/>
    </source>
</evidence>
<evidence type="ECO:0000256" key="4">
    <source>
        <dbReference type="ARBA" id="ARBA00022840"/>
    </source>
</evidence>
<feature type="domain" description="ABC transmembrane type-1" evidence="9">
    <location>
        <begin position="35"/>
        <end position="324"/>
    </location>
</feature>
<proteinExistence type="predicted"/>
<sequence>MASAGVAEPQPGREARRAGRRWLRDLARPVRGRVVATVLCGAAGGLAVIAQALLIAHLVAAVAVDGAGPAALWQPMLLLVLVFLWRALCGWGSERLGIRTALAVKARLRREIRAHMAGLGPVRLRRHHSGGLASLLIEQVEALDGYFARYLPQTALAVLVPLAILATAFSVDWVVGLLFLVTGPLVPLFMALIGMGAEVLNERQFTALSRMSSHFLDRLRGLSTIRMFGRGAAEVAAIHEVAEDYRRGTMRLLRIAFLSSGVLEFFTAVSIGLVALYIGLNLLGMLDFGGTQQTLFTGLFLLLLAPEYFAPLRQLASHYHDRAAALGAAEGIRGFLQEPLPEAGGEAAPPGPPALLLRGVRLDYAGADEAEGETRTALAGADLQVAPGEHVALVGPSGGGKSSILALLAGFVAPTAGELRLGGCPAAALDLADWHGRIAWLGQQAHVLHGSLAENIALGDARPDPERLQVAARSAGVLDFARDLPQGLDTVVGENGLGLSGGQAQRVALARALYRPADLYLLDEPTARLDAATEARVLAVLRTAAAGRTLVVATHSPAVAAMADRVIPVAGGRCGAAIAADGTQGAGG</sequence>
<evidence type="ECO:0000313" key="11">
    <source>
        <dbReference type="Proteomes" id="UP001595528"/>
    </source>
</evidence>
<evidence type="ECO:0000256" key="3">
    <source>
        <dbReference type="ARBA" id="ARBA00022741"/>
    </source>
</evidence>
<accession>A0ABV7L6I4</accession>
<dbReference type="PROSITE" id="PS50929">
    <property type="entry name" value="ABC_TM1F"/>
    <property type="match status" value="1"/>
</dbReference>
<feature type="transmembrane region" description="Helical" evidence="7">
    <location>
        <begin position="154"/>
        <end position="171"/>
    </location>
</feature>
<feature type="transmembrane region" description="Helical" evidence="7">
    <location>
        <begin position="34"/>
        <end position="64"/>
    </location>
</feature>
<evidence type="ECO:0000259" key="8">
    <source>
        <dbReference type="PROSITE" id="PS50893"/>
    </source>
</evidence>
<evidence type="ECO:0000256" key="7">
    <source>
        <dbReference type="SAM" id="Phobius"/>
    </source>
</evidence>